<keyword evidence="1" id="KW-0812">Transmembrane</keyword>
<keyword evidence="1" id="KW-1133">Transmembrane helix</keyword>
<accession>A0A8H5CZI9</accession>
<protein>
    <submittedName>
        <fullName evidence="2">Uncharacterized protein</fullName>
    </submittedName>
</protein>
<evidence type="ECO:0000313" key="2">
    <source>
        <dbReference type="EMBL" id="KAF5350433.1"/>
    </source>
</evidence>
<dbReference type="AlphaFoldDB" id="A0A8H5CZI9"/>
<organism evidence="2 3">
    <name type="scientific">Leucocoprinus leucothites</name>
    <dbReference type="NCBI Taxonomy" id="201217"/>
    <lineage>
        <taxon>Eukaryota</taxon>
        <taxon>Fungi</taxon>
        <taxon>Dikarya</taxon>
        <taxon>Basidiomycota</taxon>
        <taxon>Agaricomycotina</taxon>
        <taxon>Agaricomycetes</taxon>
        <taxon>Agaricomycetidae</taxon>
        <taxon>Agaricales</taxon>
        <taxon>Agaricineae</taxon>
        <taxon>Agaricaceae</taxon>
        <taxon>Leucocoprinus</taxon>
    </lineage>
</organism>
<sequence>MAFDAPRPPRESFPSKLLVIVAKNALLAGSTLYTTCGVIQSLRPQAQGLVPQDKATMSMERDENYVPRTRSNYKLPPQEKAQPMDYEEIFEEMPLFTLGRMVLMQLLGMQSYMLRNSMGSPMYPPGTNHFNPSSPLFKPHERRGIIASNIGLGVMACLLGLFYRQVGFAAFVRFYVVPYLLANHCERIPDQSLNSFTSTWANFILYYEGIVMLTYLHHSDPTIPHYRNKEWSFLRGALATVDRPFLGWVGRYFFHNVSHDHVSPLLL</sequence>
<dbReference type="InterPro" id="IPR012171">
    <property type="entry name" value="Fatty_acid_desaturase"/>
</dbReference>
<reference evidence="2 3" key="1">
    <citation type="journal article" date="2020" name="ISME J.">
        <title>Uncovering the hidden diversity of litter-decomposition mechanisms in mushroom-forming fungi.</title>
        <authorList>
            <person name="Floudas D."/>
            <person name="Bentzer J."/>
            <person name="Ahren D."/>
            <person name="Johansson T."/>
            <person name="Persson P."/>
            <person name="Tunlid A."/>
        </authorList>
    </citation>
    <scope>NUCLEOTIDE SEQUENCE [LARGE SCALE GENOMIC DNA]</scope>
    <source>
        <strain evidence="2 3">CBS 146.42</strain>
    </source>
</reference>
<dbReference type="OrthoDB" id="1461976at2759"/>
<comment type="caution">
    <text evidence="2">The sequence shown here is derived from an EMBL/GenBank/DDBJ whole genome shotgun (WGS) entry which is preliminary data.</text>
</comment>
<gene>
    <name evidence="2" type="ORF">D9756_008666</name>
</gene>
<name>A0A8H5CZI9_9AGAR</name>
<proteinExistence type="predicted"/>
<keyword evidence="3" id="KW-1185">Reference proteome</keyword>
<feature type="transmembrane region" description="Helical" evidence="1">
    <location>
        <begin position="144"/>
        <end position="163"/>
    </location>
</feature>
<keyword evidence="1" id="KW-0472">Membrane</keyword>
<dbReference type="PANTHER" id="PTHR32100">
    <property type="entry name" value="OMEGA-6 FATTY ACID DESATURASE, CHLOROPLASTIC"/>
    <property type="match status" value="1"/>
</dbReference>
<evidence type="ECO:0000256" key="1">
    <source>
        <dbReference type="SAM" id="Phobius"/>
    </source>
</evidence>
<dbReference type="EMBL" id="JAACJO010000014">
    <property type="protein sequence ID" value="KAF5350433.1"/>
    <property type="molecule type" value="Genomic_DNA"/>
</dbReference>
<evidence type="ECO:0000313" key="3">
    <source>
        <dbReference type="Proteomes" id="UP000559027"/>
    </source>
</evidence>
<dbReference type="Proteomes" id="UP000559027">
    <property type="component" value="Unassembled WGS sequence"/>
</dbReference>
<dbReference type="GO" id="GO:0016491">
    <property type="term" value="F:oxidoreductase activity"/>
    <property type="evidence" value="ECO:0007669"/>
    <property type="project" value="InterPro"/>
</dbReference>